<dbReference type="Gene3D" id="2.40.70.10">
    <property type="entry name" value="Acid Proteases"/>
    <property type="match status" value="2"/>
</dbReference>
<evidence type="ECO:0000256" key="3">
    <source>
        <dbReference type="ARBA" id="ARBA00022989"/>
    </source>
</evidence>
<dbReference type="PANTHER" id="PTHR15549:SF30">
    <property type="entry name" value="MID2 DOMAIN-CONTAINING PROTEIN"/>
    <property type="match status" value="1"/>
</dbReference>
<feature type="region of interest" description="Disordered" evidence="5">
    <location>
        <begin position="778"/>
        <end position="920"/>
    </location>
</feature>
<feature type="domain" description="Peptidase A1" evidence="8">
    <location>
        <begin position="41"/>
        <end position="411"/>
    </location>
</feature>
<dbReference type="PROSITE" id="PS51767">
    <property type="entry name" value="PEPTIDASE_A1"/>
    <property type="match status" value="1"/>
</dbReference>
<keyword evidence="2 6" id="KW-0812">Transmembrane</keyword>
<sequence>MLFGLRLAHVLMLAPRLVQAGSSAYWVQPSQKWVEIDGTWSSFEVNLGYPAQPVQLLVSTTISEVWAIGRGGCPPNSNACATERGNTYNAPDSQSYASLGAWELGLASSGFSDTGDYGLDKLAMFNSLEGETISINNALIASINTTDYYQGYIGLGVIRGRFGDRMTTPLISQMVEEYGFIASNSYGYTAGAWHIDGGVPASLILGGYDPLRFQSHNVVFNLNPDSRTPQVRLRGINANTNDPTKPPPGWAGQLHKSLVAMNDSLVVTIDTSLPYLALPESICDRFADALNLTYNSTLDVYLFNGDQLTSPDSALGASRLNFTFSLSSWDNNNNQGKPLEALGVVNITISGQAFTQYLTYPYRNLFGPYDPGLGYFPLRRAKNVNEFVIGRAFMQEAYMITKYEERLFSVYQAQYPSNAASNYSIKSIGRPANSDYPAFVPKPPSRPGLTAGQTAGVVVGVVVASVGLCFALWLWRRQRKKAAQAKAPMSPSEKNGDELYQDGGSTLGPNEPAGPLTRFVSFVTGGRRPRRTGPAPLSHELDGSRAQPVEVGADAAHERYEMPVPIEPVELDATHDHMASDDTTEFGTEGSEHGMSQYEIARRKMQRQLQGPLPTYSPPTVPTVHVGHPSIDGVTGTKLIQDLNSVGHYRPGDDENPSPTVSAPSEGNNTNSFPSQMPSPMSPNPEWGARFLDLPSPITVASGQFPLRRTGSASSPGEHQRHVALGRSASTNSSRYSPPQATARSPDLLLPPTPIQRTPIDQSEIVCLGPLPENICLPNQQPPLPRNQTTILPSDSASQAAGADSSNAVPTPRPSSHLSAYPPRSTTPPAAATPTQPPSPPADPRRGLRIETPSNSFAHVRRASRRDSSESLGSDFTVDEEERMVDNNIVRQQSRRAADADGVSPQSTSSPERIDAATELIHIPQVSERRYSWEDDKR</sequence>
<feature type="compositionally biased region" description="Polar residues" evidence="5">
    <location>
        <begin position="657"/>
        <end position="670"/>
    </location>
</feature>
<evidence type="ECO:0000256" key="5">
    <source>
        <dbReference type="SAM" id="MobiDB-lite"/>
    </source>
</evidence>
<name>A0A4P7N2C5_PYROR</name>
<keyword evidence="3 6" id="KW-1133">Transmembrane helix</keyword>
<dbReference type="InterPro" id="IPR021109">
    <property type="entry name" value="Peptidase_aspartic_dom_sf"/>
</dbReference>
<dbReference type="InterPro" id="IPR033121">
    <property type="entry name" value="PEPTIDASE_A1"/>
</dbReference>
<evidence type="ECO:0000256" key="2">
    <source>
        <dbReference type="ARBA" id="ARBA00022692"/>
    </source>
</evidence>
<dbReference type="GO" id="GO:0016020">
    <property type="term" value="C:membrane"/>
    <property type="evidence" value="ECO:0007669"/>
    <property type="project" value="UniProtKB-SubCell"/>
</dbReference>
<dbReference type="GO" id="GO:0071944">
    <property type="term" value="C:cell periphery"/>
    <property type="evidence" value="ECO:0007669"/>
    <property type="project" value="UniProtKB-ARBA"/>
</dbReference>
<evidence type="ECO:0000313" key="10">
    <source>
        <dbReference type="Proteomes" id="UP000294847"/>
    </source>
</evidence>
<feature type="signal peptide" evidence="7">
    <location>
        <begin position="1"/>
        <end position="20"/>
    </location>
</feature>
<feature type="region of interest" description="Disordered" evidence="5">
    <location>
        <begin position="483"/>
        <end position="543"/>
    </location>
</feature>
<feature type="region of interest" description="Disordered" evidence="5">
    <location>
        <begin position="706"/>
        <end position="756"/>
    </location>
</feature>
<dbReference type="InterPro" id="IPR051694">
    <property type="entry name" value="Immunoregulatory_rcpt-like"/>
</dbReference>
<dbReference type="EMBL" id="CP034205">
    <property type="protein sequence ID" value="QBZ56587.1"/>
    <property type="molecule type" value="Genomic_DNA"/>
</dbReference>
<feature type="compositionally biased region" description="Low complexity" evidence="5">
    <location>
        <begin position="819"/>
        <end position="834"/>
    </location>
</feature>
<feature type="transmembrane region" description="Helical" evidence="6">
    <location>
        <begin position="455"/>
        <end position="475"/>
    </location>
</feature>
<dbReference type="CDD" id="cd05471">
    <property type="entry name" value="pepsin_like"/>
    <property type="match status" value="1"/>
</dbReference>
<dbReference type="AlphaFoldDB" id="A0A4P7N2C5"/>
<feature type="compositionally biased region" description="Low complexity" evidence="5">
    <location>
        <begin position="794"/>
        <end position="808"/>
    </location>
</feature>
<evidence type="ECO:0000259" key="8">
    <source>
        <dbReference type="PROSITE" id="PS51767"/>
    </source>
</evidence>
<evidence type="ECO:0000256" key="1">
    <source>
        <dbReference type="ARBA" id="ARBA00004167"/>
    </source>
</evidence>
<feature type="compositionally biased region" description="Polar residues" evidence="5">
    <location>
        <begin position="728"/>
        <end position="743"/>
    </location>
</feature>
<dbReference type="Proteomes" id="UP000294847">
    <property type="component" value="Chromosome 2"/>
</dbReference>
<evidence type="ECO:0000256" key="6">
    <source>
        <dbReference type="SAM" id="Phobius"/>
    </source>
</evidence>
<dbReference type="PANTHER" id="PTHR15549">
    <property type="entry name" value="PAIRED IMMUNOGLOBULIN-LIKE TYPE 2 RECEPTOR"/>
    <property type="match status" value="1"/>
</dbReference>
<protein>
    <recommendedName>
        <fullName evidence="8">Peptidase A1 domain-containing protein</fullName>
    </recommendedName>
</protein>
<gene>
    <name evidence="9" type="ORF">PoMZ_01496</name>
</gene>
<keyword evidence="4 6" id="KW-0472">Membrane</keyword>
<dbReference type="InterPro" id="IPR034164">
    <property type="entry name" value="Pepsin-like_dom"/>
</dbReference>
<proteinExistence type="predicted"/>
<dbReference type="Pfam" id="PF00026">
    <property type="entry name" value="Asp"/>
    <property type="match status" value="1"/>
</dbReference>
<evidence type="ECO:0000256" key="7">
    <source>
        <dbReference type="SAM" id="SignalP"/>
    </source>
</evidence>
<accession>A0A4P7N2C5</accession>
<comment type="subcellular location">
    <subcellularLocation>
        <location evidence="1">Membrane</location>
        <topology evidence="1">Single-pass membrane protein</topology>
    </subcellularLocation>
</comment>
<reference evidence="9 10" key="1">
    <citation type="journal article" date="2019" name="Mol. Biol. Evol.">
        <title>Blast fungal genomes show frequent chromosomal changes, gene gains and losses, and effector gene turnover.</title>
        <authorList>
            <person name="Gomez Luciano L.B."/>
            <person name="Jason Tsai I."/>
            <person name="Chuma I."/>
            <person name="Tosa Y."/>
            <person name="Chen Y.H."/>
            <person name="Li J.Y."/>
            <person name="Li M.Y."/>
            <person name="Jade Lu M.Y."/>
            <person name="Nakayashiki H."/>
            <person name="Li W.H."/>
        </authorList>
    </citation>
    <scope>NUCLEOTIDE SEQUENCE [LARGE SCALE GENOMIC DNA]</scope>
    <source>
        <strain evidence="9">MZ5-1-6</strain>
    </source>
</reference>
<feature type="region of interest" description="Disordered" evidence="5">
    <location>
        <begin position="610"/>
        <end position="690"/>
    </location>
</feature>
<evidence type="ECO:0000313" key="9">
    <source>
        <dbReference type="EMBL" id="QBZ56587.1"/>
    </source>
</evidence>
<feature type="chain" id="PRO_5020542910" description="Peptidase A1 domain-containing protein" evidence="7">
    <location>
        <begin position="21"/>
        <end position="938"/>
    </location>
</feature>
<keyword evidence="7" id="KW-0732">Signal</keyword>
<organism evidence="9 10">
    <name type="scientific">Pyricularia oryzae</name>
    <name type="common">Rice blast fungus</name>
    <name type="synonym">Magnaporthe oryzae</name>
    <dbReference type="NCBI Taxonomy" id="318829"/>
    <lineage>
        <taxon>Eukaryota</taxon>
        <taxon>Fungi</taxon>
        <taxon>Dikarya</taxon>
        <taxon>Ascomycota</taxon>
        <taxon>Pezizomycotina</taxon>
        <taxon>Sordariomycetes</taxon>
        <taxon>Sordariomycetidae</taxon>
        <taxon>Magnaporthales</taxon>
        <taxon>Pyriculariaceae</taxon>
        <taxon>Pyricularia</taxon>
    </lineage>
</organism>
<dbReference type="SUPFAM" id="SSF50630">
    <property type="entry name" value="Acid proteases"/>
    <property type="match status" value="1"/>
</dbReference>
<evidence type="ECO:0000256" key="4">
    <source>
        <dbReference type="ARBA" id="ARBA00023136"/>
    </source>
</evidence>